<keyword evidence="1" id="KW-0472">Membrane</keyword>
<organism evidence="2 3">
    <name type="scientific">Paeniglutamicibacter psychrophenolicus</name>
    <dbReference type="NCBI Taxonomy" id="257454"/>
    <lineage>
        <taxon>Bacteria</taxon>
        <taxon>Bacillati</taxon>
        <taxon>Actinomycetota</taxon>
        <taxon>Actinomycetes</taxon>
        <taxon>Micrococcales</taxon>
        <taxon>Micrococcaceae</taxon>
        <taxon>Paeniglutamicibacter</taxon>
    </lineage>
</organism>
<dbReference type="RefSeq" id="WP_209907516.1">
    <property type="nucleotide sequence ID" value="NZ_BAAAMI010000017.1"/>
</dbReference>
<feature type="transmembrane region" description="Helical" evidence="1">
    <location>
        <begin position="191"/>
        <end position="213"/>
    </location>
</feature>
<feature type="transmembrane region" description="Helical" evidence="1">
    <location>
        <begin position="225"/>
        <end position="245"/>
    </location>
</feature>
<evidence type="ECO:0000313" key="3">
    <source>
        <dbReference type="Proteomes" id="UP000766570"/>
    </source>
</evidence>
<evidence type="ECO:0000313" key="2">
    <source>
        <dbReference type="EMBL" id="MBP2374505.1"/>
    </source>
</evidence>
<dbReference type="EMBL" id="JAGIOE010000001">
    <property type="protein sequence ID" value="MBP2374505.1"/>
    <property type="molecule type" value="Genomic_DNA"/>
</dbReference>
<comment type="caution">
    <text evidence="2">The sequence shown here is derived from an EMBL/GenBank/DDBJ whole genome shotgun (WGS) entry which is preliminary data.</text>
</comment>
<name>A0ABS4WE63_9MICC</name>
<keyword evidence="1" id="KW-0812">Transmembrane</keyword>
<feature type="transmembrane region" description="Helical" evidence="1">
    <location>
        <begin position="159"/>
        <end position="179"/>
    </location>
</feature>
<dbReference type="Proteomes" id="UP000766570">
    <property type="component" value="Unassembled WGS sequence"/>
</dbReference>
<evidence type="ECO:0008006" key="4">
    <source>
        <dbReference type="Google" id="ProtNLM"/>
    </source>
</evidence>
<proteinExistence type="predicted"/>
<keyword evidence="1" id="KW-1133">Transmembrane helix</keyword>
<feature type="transmembrane region" description="Helical" evidence="1">
    <location>
        <begin position="83"/>
        <end position="105"/>
    </location>
</feature>
<feature type="transmembrane region" description="Helical" evidence="1">
    <location>
        <begin position="21"/>
        <end position="43"/>
    </location>
</feature>
<accession>A0ABS4WE63</accession>
<reference evidence="2 3" key="1">
    <citation type="submission" date="2021-03" db="EMBL/GenBank/DDBJ databases">
        <title>Sequencing the genomes of 1000 actinobacteria strains.</title>
        <authorList>
            <person name="Klenk H.-P."/>
        </authorList>
    </citation>
    <scope>NUCLEOTIDE SEQUENCE [LARGE SCALE GENOMIC DNA]</scope>
    <source>
        <strain evidence="2 3">DSM 15454</strain>
    </source>
</reference>
<protein>
    <recommendedName>
        <fullName evidence="4">DUF998 domain-containing protein</fullName>
    </recommendedName>
</protein>
<gene>
    <name evidence="2" type="ORF">JOF46_002417</name>
</gene>
<evidence type="ECO:0000256" key="1">
    <source>
        <dbReference type="SAM" id="Phobius"/>
    </source>
</evidence>
<keyword evidence="3" id="KW-1185">Reference proteome</keyword>
<feature type="transmembrane region" description="Helical" evidence="1">
    <location>
        <begin position="117"/>
        <end position="139"/>
    </location>
</feature>
<sequence>MSGSKPSGTGLEALRFRRARILWLAIAGSLFLLSFLVQLAAVLQRWVVPAGARGPRGLLIENHRYDYYFPVENWVPLGTTAQLFGLALLLQAIGVLAMAAGVMFLPDPTVDHLRSVGIAAAACEALLAVLFAASFAVIGSHALVSGLTGAASGMPDATGLSWGVLLAGVVPPLILAAMWRARLPAAGAACVFLLGTGFAGYLAAIYVISPLLALKAYDARWAESVQAASTGAAAVAMAVGALFLARRTVPVA</sequence>